<evidence type="ECO:0000259" key="9">
    <source>
        <dbReference type="Pfam" id="PF08541"/>
    </source>
</evidence>
<evidence type="ECO:0000256" key="4">
    <source>
        <dbReference type="ARBA" id="ARBA00022832"/>
    </source>
</evidence>
<comment type="domain">
    <text evidence="8">The last Arg residue of the ACP-binding site is essential for the weak association between ACP/AcpP and FabH.</text>
</comment>
<keyword evidence="6 8" id="KW-0275">Fatty acid biosynthesis</keyword>
<comment type="subcellular location">
    <subcellularLocation>
        <location evidence="8">Cytoplasm</location>
    </subcellularLocation>
</comment>
<keyword evidence="3 8" id="KW-0808">Transferase</keyword>
<name>A0A6P1XYU7_9SPIR</name>
<keyword evidence="8" id="KW-0963">Cytoplasm</keyword>
<dbReference type="UniPathway" id="UPA00094"/>
<dbReference type="Proteomes" id="UP000464374">
    <property type="component" value="Chromosome"/>
</dbReference>
<organism evidence="11 12">
    <name type="scientific">Treponema vincentii</name>
    <dbReference type="NCBI Taxonomy" id="69710"/>
    <lineage>
        <taxon>Bacteria</taxon>
        <taxon>Pseudomonadati</taxon>
        <taxon>Spirochaetota</taxon>
        <taxon>Spirochaetia</taxon>
        <taxon>Spirochaetales</taxon>
        <taxon>Treponemataceae</taxon>
        <taxon>Treponema</taxon>
    </lineage>
</organism>
<feature type="active site" evidence="8">
    <location>
        <position position="244"/>
    </location>
</feature>
<dbReference type="KEGG" id="trz:GWP43_02005"/>
<evidence type="ECO:0000313" key="12">
    <source>
        <dbReference type="Proteomes" id="UP000464374"/>
    </source>
</evidence>
<keyword evidence="2 8" id="KW-0444">Lipid biosynthesis</keyword>
<dbReference type="InterPro" id="IPR016039">
    <property type="entry name" value="Thiolase-like"/>
</dbReference>
<dbReference type="InterPro" id="IPR013747">
    <property type="entry name" value="ACP_syn_III_C"/>
</dbReference>
<comment type="function">
    <text evidence="8">Catalyzes the condensation reaction of fatty acid synthesis by the addition to an acyl acceptor of two carbons from malonyl-ACP. Catalyzes the first condensation reaction which initiates fatty acid synthesis and may therefore play a role in governing the total rate of fatty acid production. Possesses both acetoacetyl-ACP synthase and acetyl transacylase activities. Its substrate specificity determines the biosynthesis of branched-chain and/or straight-chain of fatty acids.</text>
</comment>
<dbReference type="EC" id="2.3.1.180" evidence="8"/>
<gene>
    <name evidence="8" type="primary">fabH</name>
    <name evidence="11" type="ORF">GWP43_02005</name>
</gene>
<dbReference type="InterPro" id="IPR013751">
    <property type="entry name" value="ACP_syn_III_N"/>
</dbReference>
<dbReference type="GO" id="GO:0006633">
    <property type="term" value="P:fatty acid biosynthetic process"/>
    <property type="evidence" value="ECO:0007669"/>
    <property type="project" value="UniProtKB-UniRule"/>
</dbReference>
<evidence type="ECO:0000256" key="8">
    <source>
        <dbReference type="HAMAP-Rule" id="MF_01815"/>
    </source>
</evidence>
<evidence type="ECO:0000256" key="1">
    <source>
        <dbReference type="ARBA" id="ARBA00008642"/>
    </source>
</evidence>
<keyword evidence="7 8" id="KW-0511">Multifunctional enzyme</keyword>
<evidence type="ECO:0000256" key="2">
    <source>
        <dbReference type="ARBA" id="ARBA00022516"/>
    </source>
</evidence>
<feature type="domain" description="Beta-ketoacyl-[acyl-carrier-protein] synthase III N-terminal" evidence="10">
    <location>
        <begin position="111"/>
        <end position="191"/>
    </location>
</feature>
<comment type="catalytic activity">
    <reaction evidence="8">
        <text>malonyl-[ACP] + acetyl-CoA + H(+) = 3-oxobutanoyl-[ACP] + CO2 + CoA</text>
        <dbReference type="Rhea" id="RHEA:12080"/>
        <dbReference type="Rhea" id="RHEA-COMP:9623"/>
        <dbReference type="Rhea" id="RHEA-COMP:9625"/>
        <dbReference type="ChEBI" id="CHEBI:15378"/>
        <dbReference type="ChEBI" id="CHEBI:16526"/>
        <dbReference type="ChEBI" id="CHEBI:57287"/>
        <dbReference type="ChEBI" id="CHEBI:57288"/>
        <dbReference type="ChEBI" id="CHEBI:78449"/>
        <dbReference type="ChEBI" id="CHEBI:78450"/>
        <dbReference type="EC" id="2.3.1.180"/>
    </reaction>
</comment>
<reference evidence="11 12" key="1">
    <citation type="submission" date="2020-01" db="EMBL/GenBank/DDBJ databases">
        <title>Complete genome sequence of a human oral phylogroup 1 Treponema sp. strain ATCC 700766, originally isolated from periodontitis dental plaque.</title>
        <authorList>
            <person name="Chan Y."/>
            <person name="Huo Y.-B."/>
            <person name="Yu X.-L."/>
            <person name="Zeng H."/>
            <person name="Leung W.-K."/>
            <person name="Watt R.M."/>
        </authorList>
    </citation>
    <scope>NUCLEOTIDE SEQUENCE [LARGE SCALE GENOMIC DNA]</scope>
    <source>
        <strain evidence="11 12">OMZ 804</strain>
    </source>
</reference>
<evidence type="ECO:0000313" key="11">
    <source>
        <dbReference type="EMBL" id="QHX42424.1"/>
    </source>
</evidence>
<keyword evidence="4 8" id="KW-0276">Fatty acid metabolism</keyword>
<dbReference type="PANTHER" id="PTHR43091">
    <property type="entry name" value="3-OXOACYL-[ACYL-CARRIER-PROTEIN] SYNTHASE"/>
    <property type="match status" value="1"/>
</dbReference>
<dbReference type="Gene3D" id="3.40.47.10">
    <property type="match status" value="1"/>
</dbReference>
<dbReference type="EMBL" id="CP048020">
    <property type="protein sequence ID" value="QHX42424.1"/>
    <property type="molecule type" value="Genomic_DNA"/>
</dbReference>
<dbReference type="Pfam" id="PF08541">
    <property type="entry name" value="ACP_syn_III_C"/>
    <property type="match status" value="1"/>
</dbReference>
<dbReference type="HAMAP" id="MF_01815">
    <property type="entry name" value="FabH"/>
    <property type="match status" value="1"/>
</dbReference>
<evidence type="ECO:0000256" key="7">
    <source>
        <dbReference type="ARBA" id="ARBA00023268"/>
    </source>
</evidence>
<keyword evidence="5 8" id="KW-0443">Lipid metabolism</keyword>
<dbReference type="InterPro" id="IPR004655">
    <property type="entry name" value="FabH"/>
</dbReference>
<protein>
    <recommendedName>
        <fullName evidence="8">Beta-ketoacyl-[acyl-carrier-protein] synthase III</fullName>
        <shortName evidence="8">Beta-ketoacyl-ACP synthase III</shortName>
        <shortName evidence="8">KAS III</shortName>
        <ecNumber evidence="8">2.3.1.180</ecNumber>
    </recommendedName>
    <alternativeName>
        <fullName evidence="8">3-oxoacyl-[acyl-carrier-protein] synthase 3</fullName>
    </alternativeName>
    <alternativeName>
        <fullName evidence="8">3-oxoacyl-[acyl-carrier-protein] synthase III</fullName>
    </alternativeName>
</protein>
<sequence length="317" mass="34012">MAIVIRGLGKALPLKEMKNTDFPPELGTSDEWIRSHTGIGSRRIAGSEDTSASLAYQACRDALKNSKISEPVAADKIDLIICGTATPDFPGSPSNACLIQNKLRAVHSVCFDLTAGCSGFIYALDTAASMMERHHWRFALVCGAEVLSRIMDWTDRSTCVLFGDGAGAALLENTFEPSGLGIGATILGADGTGADKLYIAPDRRVHMNGRAVYDFAVSHITETVKTLLAKEHLKADDLDLIVCHQANERILEAAAKRLKIDFGKFVCNLENYGNTSAASIPITLNELTEQGKLHEGTTILITGFGAGLTWGGAIIRF</sequence>
<dbReference type="AlphaFoldDB" id="A0A6P1XYU7"/>
<accession>A0A6P1XYU7</accession>
<dbReference type="Pfam" id="PF08545">
    <property type="entry name" value="ACP_syn_III"/>
    <property type="match status" value="1"/>
</dbReference>
<dbReference type="SUPFAM" id="SSF53901">
    <property type="entry name" value="Thiolase-like"/>
    <property type="match status" value="1"/>
</dbReference>
<evidence type="ECO:0000256" key="5">
    <source>
        <dbReference type="ARBA" id="ARBA00023098"/>
    </source>
</evidence>
<dbReference type="RefSeq" id="WP_162662294.1">
    <property type="nucleotide sequence ID" value="NZ_CP048020.1"/>
</dbReference>
<proteinExistence type="inferred from homology"/>
<dbReference type="GO" id="GO:0004315">
    <property type="term" value="F:3-oxoacyl-[acyl-carrier-protein] synthase activity"/>
    <property type="evidence" value="ECO:0007669"/>
    <property type="project" value="InterPro"/>
</dbReference>
<dbReference type="NCBIfam" id="TIGR00747">
    <property type="entry name" value="fabH"/>
    <property type="match status" value="1"/>
</dbReference>
<feature type="domain" description="Beta-ketoacyl-[acyl-carrier-protein] synthase III C-terminal" evidence="9">
    <location>
        <begin position="228"/>
        <end position="316"/>
    </location>
</feature>
<comment type="subunit">
    <text evidence="8">Homodimer.</text>
</comment>
<dbReference type="NCBIfam" id="NF006829">
    <property type="entry name" value="PRK09352.1"/>
    <property type="match status" value="1"/>
</dbReference>
<dbReference type="GO" id="GO:0005737">
    <property type="term" value="C:cytoplasm"/>
    <property type="evidence" value="ECO:0007669"/>
    <property type="project" value="UniProtKB-SubCell"/>
</dbReference>
<evidence type="ECO:0000259" key="10">
    <source>
        <dbReference type="Pfam" id="PF08545"/>
    </source>
</evidence>
<dbReference type="CDD" id="cd00830">
    <property type="entry name" value="KAS_III"/>
    <property type="match status" value="1"/>
</dbReference>
<feature type="active site" evidence="8">
    <location>
        <position position="117"/>
    </location>
</feature>
<dbReference type="GO" id="GO:0033818">
    <property type="term" value="F:beta-ketoacyl-acyl-carrier-protein synthase III activity"/>
    <property type="evidence" value="ECO:0007669"/>
    <property type="project" value="UniProtKB-UniRule"/>
</dbReference>
<comment type="similarity">
    <text evidence="1 8">Belongs to the thiolase-like superfamily. FabH family.</text>
</comment>
<dbReference type="PANTHER" id="PTHR43091:SF1">
    <property type="entry name" value="BETA-KETOACYL-[ACYL-CARRIER-PROTEIN] SYNTHASE III, CHLOROPLASTIC"/>
    <property type="match status" value="1"/>
</dbReference>
<evidence type="ECO:0000256" key="6">
    <source>
        <dbReference type="ARBA" id="ARBA00023160"/>
    </source>
</evidence>
<comment type="pathway">
    <text evidence="8">Lipid metabolism; fatty acid biosynthesis.</text>
</comment>
<keyword evidence="8" id="KW-0012">Acyltransferase</keyword>
<evidence type="ECO:0000256" key="3">
    <source>
        <dbReference type="ARBA" id="ARBA00022679"/>
    </source>
</evidence>
<feature type="active site" evidence="8">
    <location>
        <position position="274"/>
    </location>
</feature>
<feature type="region of interest" description="ACP-binding" evidence="8">
    <location>
        <begin position="245"/>
        <end position="249"/>
    </location>
</feature>